<dbReference type="STRING" id="1192866.LEP1GSC133_3818"/>
<protein>
    <submittedName>
        <fullName evidence="1">Uncharacterized protein</fullName>
    </submittedName>
</protein>
<reference evidence="1 2" key="1">
    <citation type="submission" date="2013-01" db="EMBL/GenBank/DDBJ databases">
        <authorList>
            <person name="Harkins D.M."/>
            <person name="Durkin A.S."/>
            <person name="Brinkac L.M."/>
            <person name="Haft D.H."/>
            <person name="Selengut J.D."/>
            <person name="Sanka R."/>
            <person name="DePew J."/>
            <person name="Purushe J."/>
            <person name="Picardeau M."/>
            <person name="Werts C."/>
            <person name="Goarant C."/>
            <person name="Vinetz J.M."/>
            <person name="Sutton G.G."/>
            <person name="Nierman W.C."/>
            <person name="Fouts D.E."/>
        </authorList>
    </citation>
    <scope>NUCLEOTIDE SEQUENCE [LARGE SCALE GENOMIC DNA]</scope>
    <source>
        <strain evidence="1 2">200901868</strain>
    </source>
</reference>
<name>M6WH39_LEPBO</name>
<evidence type="ECO:0000313" key="2">
    <source>
        <dbReference type="Proteomes" id="UP000012159"/>
    </source>
</evidence>
<dbReference type="AlphaFoldDB" id="M6WH39"/>
<gene>
    <name evidence="1" type="ORF">LEP1GSC133_3818</name>
</gene>
<accession>M6WH39</accession>
<proteinExistence type="predicted"/>
<comment type="caution">
    <text evidence="1">The sequence shown here is derived from an EMBL/GenBank/DDBJ whole genome shotgun (WGS) entry which is preliminary data.</text>
</comment>
<evidence type="ECO:0000313" key="1">
    <source>
        <dbReference type="EMBL" id="EMO64494.1"/>
    </source>
</evidence>
<sequence length="38" mass="4782">MQKLIFFSKTDIFTHFRRILAFFRNSNFILFFKKIDSY</sequence>
<organism evidence="1 2">
    <name type="scientific">Leptospira borgpetersenii serovar Pomona str. 200901868</name>
    <dbReference type="NCBI Taxonomy" id="1192866"/>
    <lineage>
        <taxon>Bacteria</taxon>
        <taxon>Pseudomonadati</taxon>
        <taxon>Spirochaetota</taxon>
        <taxon>Spirochaetia</taxon>
        <taxon>Leptospirales</taxon>
        <taxon>Leptospiraceae</taxon>
        <taxon>Leptospira</taxon>
    </lineage>
</organism>
<dbReference type="EMBL" id="AKWF02000028">
    <property type="protein sequence ID" value="EMO64494.1"/>
    <property type="molecule type" value="Genomic_DNA"/>
</dbReference>
<dbReference type="Proteomes" id="UP000012159">
    <property type="component" value="Unassembled WGS sequence"/>
</dbReference>